<comment type="similarity">
    <text evidence="7">Belongs to the universal ribosomal protein uS14 family. Zinc-binding uS14 subfamily.</text>
</comment>
<dbReference type="InterPro" id="IPR001209">
    <property type="entry name" value="Ribosomal_uS14"/>
</dbReference>
<dbReference type="InterPro" id="IPR039744">
    <property type="entry name" value="RIbosomal_uS14_euk_arc"/>
</dbReference>
<evidence type="ECO:0000313" key="9">
    <source>
        <dbReference type="Proteomes" id="UP001063698"/>
    </source>
</evidence>
<dbReference type="InterPro" id="IPR018271">
    <property type="entry name" value="Ribosomal_uS14_CS"/>
</dbReference>
<evidence type="ECO:0000256" key="7">
    <source>
        <dbReference type="HAMAP-Rule" id="MF_01364"/>
    </source>
</evidence>
<evidence type="ECO:0000256" key="6">
    <source>
        <dbReference type="ARBA" id="ARBA00023274"/>
    </source>
</evidence>
<dbReference type="AlphaFoldDB" id="A0A977K9Q3"/>
<dbReference type="PANTHER" id="PTHR12010:SF2">
    <property type="entry name" value="40S RIBOSOMAL PROTEIN S29"/>
    <property type="match status" value="1"/>
</dbReference>
<dbReference type="InterPro" id="IPR043140">
    <property type="entry name" value="Ribosomal_uS14_sf"/>
</dbReference>
<proteinExistence type="inferred from homology"/>
<reference evidence="8" key="1">
    <citation type="submission" date="2013-11" db="EMBL/GenBank/DDBJ databases">
        <title>Comparative genomics of Ignicoccus.</title>
        <authorList>
            <person name="Podar M."/>
        </authorList>
    </citation>
    <scope>NUCLEOTIDE SEQUENCE</scope>
    <source>
        <strain evidence="8">DSM 13166</strain>
    </source>
</reference>
<dbReference type="GO" id="GO:0022627">
    <property type="term" value="C:cytosolic small ribosomal subunit"/>
    <property type="evidence" value="ECO:0007669"/>
    <property type="project" value="TreeGrafter"/>
</dbReference>
<dbReference type="GO" id="GO:0019843">
    <property type="term" value="F:rRNA binding"/>
    <property type="evidence" value="ECO:0007669"/>
    <property type="project" value="UniProtKB-UniRule"/>
</dbReference>
<dbReference type="KEGG" id="ipc:IPA_06020"/>
<evidence type="ECO:0000256" key="1">
    <source>
        <dbReference type="ARBA" id="ARBA00022723"/>
    </source>
</evidence>
<keyword evidence="5 7" id="KW-0689">Ribosomal protein</keyword>
<dbReference type="InterPro" id="IPR023676">
    <property type="entry name" value="Ribosomal_uS14_arc"/>
</dbReference>
<feature type="binding site" evidence="7">
    <location>
        <position position="40"/>
    </location>
    <ligand>
        <name>Zn(2+)</name>
        <dbReference type="ChEBI" id="CHEBI:29105"/>
    </ligand>
</feature>
<dbReference type="Gene3D" id="4.10.830.10">
    <property type="entry name" value="30s Ribosomal Protein S14, Chain N"/>
    <property type="match status" value="1"/>
</dbReference>
<keyword evidence="9" id="KW-1185">Reference proteome</keyword>
<dbReference type="SUPFAM" id="SSF57716">
    <property type="entry name" value="Glucocorticoid receptor-like (DNA-binding domain)"/>
    <property type="match status" value="1"/>
</dbReference>
<dbReference type="PANTHER" id="PTHR12010">
    <property type="entry name" value="40S RIBOSOMAL PROTEIN S29"/>
    <property type="match status" value="1"/>
</dbReference>
<keyword evidence="2 7" id="KW-0699">rRNA-binding</keyword>
<feature type="binding site" evidence="7">
    <location>
        <position position="22"/>
    </location>
    <ligand>
        <name>Zn(2+)</name>
        <dbReference type="ChEBI" id="CHEBI:29105"/>
    </ligand>
</feature>
<comment type="cofactor">
    <cofactor evidence="7">
        <name>Zn(2+)</name>
        <dbReference type="ChEBI" id="CHEBI:29105"/>
    </cofactor>
    <text evidence="7">Binds 1 zinc ion per subunit.</text>
</comment>
<dbReference type="HAMAP" id="MF_01364_A">
    <property type="entry name" value="Ribosomal_uS14_2_A"/>
    <property type="match status" value="1"/>
</dbReference>
<dbReference type="GO" id="GO:0002181">
    <property type="term" value="P:cytoplasmic translation"/>
    <property type="evidence" value="ECO:0007669"/>
    <property type="project" value="TreeGrafter"/>
</dbReference>
<keyword evidence="6 7" id="KW-0687">Ribonucleoprotein</keyword>
<dbReference type="EMBL" id="CP006868">
    <property type="protein sequence ID" value="UXD21627.1"/>
    <property type="molecule type" value="Genomic_DNA"/>
</dbReference>
<gene>
    <name evidence="8" type="primary">rps14P</name>
    <name evidence="7" type="synonym">rps14</name>
    <name evidence="8" type="ORF">IPA_06020</name>
</gene>
<name>A0A977K9Q3_9CREN</name>
<dbReference type="GO" id="GO:0008270">
    <property type="term" value="F:zinc ion binding"/>
    <property type="evidence" value="ECO:0007669"/>
    <property type="project" value="UniProtKB-UniRule"/>
</dbReference>
<dbReference type="NCBIfam" id="NF004424">
    <property type="entry name" value="PRK05766.1"/>
    <property type="match status" value="1"/>
</dbReference>
<evidence type="ECO:0000313" key="8">
    <source>
        <dbReference type="EMBL" id="UXD21627.1"/>
    </source>
</evidence>
<feature type="binding site" evidence="7">
    <location>
        <position position="19"/>
    </location>
    <ligand>
        <name>Zn(2+)</name>
        <dbReference type="ChEBI" id="CHEBI:29105"/>
    </ligand>
</feature>
<keyword evidence="1 7" id="KW-0479">Metal-binding</keyword>
<evidence type="ECO:0000256" key="5">
    <source>
        <dbReference type="ARBA" id="ARBA00022980"/>
    </source>
</evidence>
<keyword evidence="3 7" id="KW-0862">Zinc</keyword>
<protein>
    <recommendedName>
        <fullName evidence="7">Small ribosomal subunit protein uS14</fullName>
    </recommendedName>
</protein>
<organism evidence="8 9">
    <name type="scientific">Ignicoccus pacificus DSM 13166</name>
    <dbReference type="NCBI Taxonomy" id="940294"/>
    <lineage>
        <taxon>Archaea</taxon>
        <taxon>Thermoproteota</taxon>
        <taxon>Thermoprotei</taxon>
        <taxon>Desulfurococcales</taxon>
        <taxon>Desulfurococcaceae</taxon>
        <taxon>Ignicoccus</taxon>
    </lineage>
</organism>
<dbReference type="Pfam" id="PF00253">
    <property type="entry name" value="Ribosomal_S14"/>
    <property type="match status" value="1"/>
</dbReference>
<comment type="function">
    <text evidence="7">Binds 16S rRNA, required for the assembly of 30S particles.</text>
</comment>
<dbReference type="GO" id="GO:0003735">
    <property type="term" value="F:structural constituent of ribosome"/>
    <property type="evidence" value="ECO:0007669"/>
    <property type="project" value="InterPro"/>
</dbReference>
<keyword evidence="4 7" id="KW-0694">RNA-binding</keyword>
<evidence type="ECO:0000256" key="3">
    <source>
        <dbReference type="ARBA" id="ARBA00022833"/>
    </source>
</evidence>
<dbReference type="PROSITE" id="PS00527">
    <property type="entry name" value="RIBOSOMAL_S14"/>
    <property type="match status" value="1"/>
</dbReference>
<accession>A0A977K9Q3</accession>
<evidence type="ECO:0000256" key="4">
    <source>
        <dbReference type="ARBA" id="ARBA00022884"/>
    </source>
</evidence>
<dbReference type="FunFam" id="4.10.830.10:FF:000002">
    <property type="entry name" value="40S ribosomal protein S29"/>
    <property type="match status" value="1"/>
</dbReference>
<evidence type="ECO:0000256" key="2">
    <source>
        <dbReference type="ARBA" id="ARBA00022730"/>
    </source>
</evidence>
<sequence>MAKFRPPKYRKFGRGARRCQRCGSQDAIITKYGLYLCRQCFREVAPSMGFKKYR</sequence>
<comment type="subunit">
    <text evidence="7">Part of the 30S ribosomal subunit.</text>
</comment>
<dbReference type="Proteomes" id="UP001063698">
    <property type="component" value="Chromosome"/>
</dbReference>
<feature type="binding site" evidence="7">
    <location>
        <position position="37"/>
    </location>
    <ligand>
        <name>Zn(2+)</name>
        <dbReference type="ChEBI" id="CHEBI:29105"/>
    </ligand>
</feature>